<accession>A0A016T5F3</accession>
<dbReference type="AlphaFoldDB" id="A0A016T5F3"/>
<keyword evidence="3" id="KW-1185">Reference proteome</keyword>
<feature type="compositionally biased region" description="Polar residues" evidence="1">
    <location>
        <begin position="72"/>
        <end position="83"/>
    </location>
</feature>
<organism evidence="2 3">
    <name type="scientific">Ancylostoma ceylanicum</name>
    <dbReference type="NCBI Taxonomy" id="53326"/>
    <lineage>
        <taxon>Eukaryota</taxon>
        <taxon>Metazoa</taxon>
        <taxon>Ecdysozoa</taxon>
        <taxon>Nematoda</taxon>
        <taxon>Chromadorea</taxon>
        <taxon>Rhabditida</taxon>
        <taxon>Rhabditina</taxon>
        <taxon>Rhabditomorpha</taxon>
        <taxon>Strongyloidea</taxon>
        <taxon>Ancylostomatidae</taxon>
        <taxon>Ancylostomatinae</taxon>
        <taxon>Ancylostoma</taxon>
    </lineage>
</organism>
<sequence>MCEENSARIAILKEEIQELRKTVESLASRRDEEKAPEVPVANGDDVVADDVAPIEENRMEVAEQNQAEERTNQPTSSNAQNSYPRRYHNTMYYNNHRHSPYEIVRYCHFCDNVGYSDSCRNVLGSAQRAEIVRAKQLCPKCLKRHTGVCRKITPCAYCSNNTHHRALCNAATAFEERAKKSHHC</sequence>
<gene>
    <name evidence="2" type="primary">Acey_s0133.g1758</name>
    <name evidence="2" type="ORF">Y032_0133g1758</name>
</gene>
<proteinExistence type="predicted"/>
<feature type="region of interest" description="Disordered" evidence="1">
    <location>
        <begin position="25"/>
        <end position="49"/>
    </location>
</feature>
<dbReference type="EMBL" id="JARK01001469">
    <property type="protein sequence ID" value="EYB98193.1"/>
    <property type="molecule type" value="Genomic_DNA"/>
</dbReference>
<name>A0A016T5F3_9BILA</name>
<feature type="compositionally biased region" description="Basic and acidic residues" evidence="1">
    <location>
        <begin position="62"/>
        <end position="71"/>
    </location>
</feature>
<protein>
    <submittedName>
        <fullName evidence="2">Uncharacterized protein</fullName>
    </submittedName>
</protein>
<dbReference type="Proteomes" id="UP000024635">
    <property type="component" value="Unassembled WGS sequence"/>
</dbReference>
<feature type="compositionally biased region" description="Basic and acidic residues" evidence="1">
    <location>
        <begin position="25"/>
        <end position="36"/>
    </location>
</feature>
<reference evidence="3" key="1">
    <citation type="journal article" date="2015" name="Nat. Genet.">
        <title>The genome and transcriptome of the zoonotic hookworm Ancylostoma ceylanicum identify infection-specific gene families.</title>
        <authorList>
            <person name="Schwarz E.M."/>
            <person name="Hu Y."/>
            <person name="Antoshechkin I."/>
            <person name="Miller M.M."/>
            <person name="Sternberg P.W."/>
            <person name="Aroian R.V."/>
        </authorList>
    </citation>
    <scope>NUCLEOTIDE SEQUENCE</scope>
    <source>
        <strain evidence="3">HY135</strain>
    </source>
</reference>
<evidence type="ECO:0000313" key="3">
    <source>
        <dbReference type="Proteomes" id="UP000024635"/>
    </source>
</evidence>
<comment type="caution">
    <text evidence="2">The sequence shown here is derived from an EMBL/GenBank/DDBJ whole genome shotgun (WGS) entry which is preliminary data.</text>
</comment>
<feature type="region of interest" description="Disordered" evidence="1">
    <location>
        <begin position="62"/>
        <end position="83"/>
    </location>
</feature>
<feature type="compositionally biased region" description="Low complexity" evidence="1">
    <location>
        <begin position="40"/>
        <end position="49"/>
    </location>
</feature>
<evidence type="ECO:0000313" key="2">
    <source>
        <dbReference type="EMBL" id="EYB98193.1"/>
    </source>
</evidence>
<evidence type="ECO:0000256" key="1">
    <source>
        <dbReference type="SAM" id="MobiDB-lite"/>
    </source>
</evidence>
<dbReference type="OrthoDB" id="5903325at2759"/>